<keyword evidence="4" id="KW-0378">Hydrolase</keyword>
<keyword evidence="4" id="KW-0326">Glycosidase</keyword>
<dbReference type="EMBL" id="NAJO01000015">
    <property type="protein sequence ID" value="OQO06993.1"/>
    <property type="molecule type" value="Genomic_DNA"/>
</dbReference>
<dbReference type="GO" id="GO:0030246">
    <property type="term" value="F:carbohydrate binding"/>
    <property type="evidence" value="ECO:0007669"/>
    <property type="project" value="InterPro"/>
</dbReference>
<dbReference type="Pfam" id="PF01055">
    <property type="entry name" value="Glyco_hydro_31_2nd"/>
    <property type="match status" value="1"/>
</dbReference>
<dbReference type="InterPro" id="IPR048395">
    <property type="entry name" value="Glyco_hydro_31_C"/>
</dbReference>
<comment type="similarity">
    <text evidence="2 4">Belongs to the glycosyl hydrolase 31 family.</text>
</comment>
<dbReference type="InterPro" id="IPR017853">
    <property type="entry name" value="GH"/>
</dbReference>
<dbReference type="InParanoid" id="A0A1V8T6G0"/>
<evidence type="ECO:0000256" key="1">
    <source>
        <dbReference type="ARBA" id="ARBA00001657"/>
    </source>
</evidence>
<evidence type="ECO:0000259" key="7">
    <source>
        <dbReference type="Pfam" id="PF21365"/>
    </source>
</evidence>
<dbReference type="InterPro" id="IPR011013">
    <property type="entry name" value="Gal_mutarotase_sf_dom"/>
</dbReference>
<feature type="domain" description="Glycoside hydrolase family 31 N-terminal" evidence="6">
    <location>
        <begin position="87"/>
        <end position="199"/>
    </location>
</feature>
<name>A0A1V8T6G0_9PEZI</name>
<dbReference type="PANTHER" id="PTHR22762">
    <property type="entry name" value="ALPHA-GLUCOSIDASE"/>
    <property type="match status" value="1"/>
</dbReference>
<keyword evidence="9" id="KW-1185">Reference proteome</keyword>
<dbReference type="GO" id="GO:0004558">
    <property type="term" value="F:alpha-1,4-glucosidase activity"/>
    <property type="evidence" value="ECO:0007669"/>
    <property type="project" value="UniProtKB-EC"/>
</dbReference>
<dbReference type="AlphaFoldDB" id="A0A1V8T6G0"/>
<dbReference type="Gene3D" id="2.60.40.1760">
    <property type="entry name" value="glycosyl hydrolase (family 31)"/>
    <property type="match status" value="1"/>
</dbReference>
<evidence type="ECO:0000313" key="8">
    <source>
        <dbReference type="EMBL" id="OQO06993.1"/>
    </source>
</evidence>
<dbReference type="STRING" id="1507870.A0A1V8T6G0"/>
<dbReference type="InterPro" id="IPR000322">
    <property type="entry name" value="Glyco_hydro_31_TIM"/>
</dbReference>
<dbReference type="InterPro" id="IPR025887">
    <property type="entry name" value="Glyco_hydro_31_N_dom"/>
</dbReference>
<dbReference type="SUPFAM" id="SSF74650">
    <property type="entry name" value="Galactose mutarotase-like"/>
    <property type="match status" value="1"/>
</dbReference>
<comment type="catalytic activity">
    <reaction evidence="1">
        <text>Hydrolysis of terminal, non-reducing (1-&gt;4)-linked alpha-D-glucose residues with release of alpha-D-glucose.</text>
        <dbReference type="EC" id="3.2.1.20"/>
    </reaction>
</comment>
<dbReference type="GO" id="GO:0005975">
    <property type="term" value="P:carbohydrate metabolic process"/>
    <property type="evidence" value="ECO:0007669"/>
    <property type="project" value="InterPro"/>
</dbReference>
<dbReference type="PANTHER" id="PTHR22762:SF165">
    <property type="entry name" value="PUTATIVE (AFU_ORTHOLOGUE AFUA_1G06560)-RELATED"/>
    <property type="match status" value="1"/>
</dbReference>
<organism evidence="8 9">
    <name type="scientific">Cryoendolithus antarcticus</name>
    <dbReference type="NCBI Taxonomy" id="1507870"/>
    <lineage>
        <taxon>Eukaryota</taxon>
        <taxon>Fungi</taxon>
        <taxon>Dikarya</taxon>
        <taxon>Ascomycota</taxon>
        <taxon>Pezizomycotina</taxon>
        <taxon>Dothideomycetes</taxon>
        <taxon>Dothideomycetidae</taxon>
        <taxon>Cladosporiales</taxon>
        <taxon>Cladosporiaceae</taxon>
        <taxon>Cryoendolithus</taxon>
    </lineage>
</organism>
<dbReference type="CDD" id="cd14752">
    <property type="entry name" value="GH31_N"/>
    <property type="match status" value="1"/>
</dbReference>
<proteinExistence type="inferred from homology"/>
<evidence type="ECO:0000313" key="9">
    <source>
        <dbReference type="Proteomes" id="UP000192596"/>
    </source>
</evidence>
<reference evidence="9" key="1">
    <citation type="submission" date="2017-03" db="EMBL/GenBank/DDBJ databases">
        <title>Genomes of endolithic fungi from Antarctica.</title>
        <authorList>
            <person name="Coleine C."/>
            <person name="Masonjones S."/>
            <person name="Stajich J.E."/>
        </authorList>
    </citation>
    <scope>NUCLEOTIDE SEQUENCE [LARGE SCALE GENOMIC DNA]</scope>
    <source>
        <strain evidence="9">CCFEE 5527</strain>
    </source>
</reference>
<evidence type="ECO:0000256" key="4">
    <source>
        <dbReference type="RuleBase" id="RU361185"/>
    </source>
</evidence>
<gene>
    <name evidence="8" type="ORF">B0A48_07559</name>
</gene>
<dbReference type="Gene3D" id="3.20.20.80">
    <property type="entry name" value="Glycosidases"/>
    <property type="match status" value="1"/>
</dbReference>
<feature type="domain" description="Glycosyl hydrolase family 31 C-terminal" evidence="7">
    <location>
        <begin position="618"/>
        <end position="712"/>
    </location>
</feature>
<comment type="caution">
    <text evidence="8">The sequence shown here is derived from an EMBL/GenBank/DDBJ whole genome shotgun (WGS) entry which is preliminary data.</text>
</comment>
<evidence type="ECO:0000259" key="5">
    <source>
        <dbReference type="Pfam" id="PF01055"/>
    </source>
</evidence>
<accession>A0A1V8T6G0</accession>
<dbReference type="SUPFAM" id="SSF51445">
    <property type="entry name" value="(Trans)glycosidases"/>
    <property type="match status" value="1"/>
</dbReference>
<sequence>MPQDETLPKQYERCDDGTRAHLIELISATATDKQATFTLEAVRSGVYRTTFSSDERPLAPFPSCERPERASTTATLQAIGSHDVVATDDAGAAARLDWTGAPVLTLGYNGEILHTDLPHRSYVLDGTGIAHYTRYFKDSMHVGLGEKAAPFDLSGRSFVLSATDSFGYDVHHTDPLYKHIPLLIVASPKGVVGTFSTSHARGSYSVGSEMDGMWGRFKVYRQDHGGLEQYHFVGRTMQEVVYKYAEVVGFPLLVPRWAFGYLAGGMKYSMLDDPPAHEALADFAAKLVEHDIPCSGFQLSSGYTVAETEPKTRNVFTWNRHRFPDPEGFVRSFREKGIRLIANIKPYVLTNHPAYAHLAASGALFTDPNTNTTAITRLWSAGGGESGEGSHIDFTSPVGYTWWYDNVLALRKLGIDCPWNDNNEYTIPSDKWLMSLSNPATSSAVDATTYKRQDVGLWGRALNTELMAKASHDALLAAAPEERPFVLTRSATAGTMRYACSTWSGDNVTSWSSLQGSMALSLNAGLSLLQNYGHDIGGFEGPQPNPELLLRWVQLGIYGPRFAVNCFKTSTEDNSVGEVIELWMYPDILPEIRKAIKRRYEILPYLYDLMLQSHRTAVPPMRWVGWGYENDAEVWSSKVLREGEGQFWLGDSLMIGSVFTPEAKSVDMYLPRRDEDDAYLNTNAPYQYLAAGHWAAIDAPLLGSIPVIARVGGAVIVGKPLQTVAPGDLMNKASLPEDDYRGIEIFPRQVDNRRQDGLPDVYTWLEDDGISIASVADAAVAMCRFEYASDEEQIRVKFAVGTKDFSPPWVKNGLWIILPVGEQRAVEPQGGSIRGEAETDERGRRKHLYIFAS</sequence>
<dbReference type="EC" id="3.2.1.20" evidence="3"/>
<dbReference type="Proteomes" id="UP000192596">
    <property type="component" value="Unassembled WGS sequence"/>
</dbReference>
<feature type="domain" description="Glycoside hydrolase family 31 TIM barrel" evidence="5">
    <location>
        <begin position="251"/>
        <end position="609"/>
    </location>
</feature>
<evidence type="ECO:0000256" key="3">
    <source>
        <dbReference type="ARBA" id="ARBA00012741"/>
    </source>
</evidence>
<protein>
    <recommendedName>
        <fullName evidence="3">alpha-glucosidase</fullName>
        <ecNumber evidence="3">3.2.1.20</ecNumber>
    </recommendedName>
</protein>
<evidence type="ECO:0000259" key="6">
    <source>
        <dbReference type="Pfam" id="PF13802"/>
    </source>
</evidence>
<dbReference type="OrthoDB" id="1334205at2759"/>
<evidence type="ECO:0000256" key="2">
    <source>
        <dbReference type="ARBA" id="ARBA00007806"/>
    </source>
</evidence>
<dbReference type="Pfam" id="PF13802">
    <property type="entry name" value="Gal_mutarotas_2"/>
    <property type="match status" value="1"/>
</dbReference>
<dbReference type="Pfam" id="PF21365">
    <property type="entry name" value="Glyco_hydro_31_3rd"/>
    <property type="match status" value="1"/>
</dbReference>